<evidence type="ECO:0000313" key="13">
    <source>
        <dbReference type="JaponicusDB" id="SJAG_03533"/>
    </source>
</evidence>
<feature type="region of interest" description="Disordered" evidence="7">
    <location>
        <begin position="1"/>
        <end position="36"/>
    </location>
</feature>
<dbReference type="HOGENOM" id="CLU_001832_4_0_1"/>
<dbReference type="SUPFAM" id="SSF52540">
    <property type="entry name" value="P-loop containing nucleoside triphosphate hydrolases"/>
    <property type="match status" value="1"/>
</dbReference>
<dbReference type="GO" id="GO:0005524">
    <property type="term" value="F:ATP binding"/>
    <property type="evidence" value="ECO:0007669"/>
    <property type="project" value="UniProtKB-KW"/>
</dbReference>
<evidence type="ECO:0000256" key="1">
    <source>
        <dbReference type="ARBA" id="ARBA00022741"/>
    </source>
</evidence>
<dbReference type="Gene3D" id="3.40.50.300">
    <property type="entry name" value="P-loop containing nucleotide triphosphate hydrolases"/>
    <property type="match status" value="2"/>
</dbReference>
<feature type="transmembrane region" description="Helical" evidence="8">
    <location>
        <begin position="1047"/>
        <end position="1069"/>
    </location>
</feature>
<dbReference type="CDD" id="cd17917">
    <property type="entry name" value="DEXHc_RHA-like"/>
    <property type="match status" value="1"/>
</dbReference>
<evidence type="ECO:0000256" key="8">
    <source>
        <dbReference type="SAM" id="Phobius"/>
    </source>
</evidence>
<dbReference type="Pfam" id="PF24385">
    <property type="entry name" value="DSRM_DHX29"/>
    <property type="match status" value="1"/>
</dbReference>
<dbReference type="InterPro" id="IPR016135">
    <property type="entry name" value="UBQ-conjugating_enzyme/RWD"/>
</dbReference>
<dbReference type="PROSITE" id="PS51192">
    <property type="entry name" value="HELICASE_ATP_BIND_1"/>
    <property type="match status" value="1"/>
</dbReference>
<evidence type="ECO:0000259" key="11">
    <source>
        <dbReference type="PROSITE" id="PS51194"/>
    </source>
</evidence>
<dbReference type="Pfam" id="PF00270">
    <property type="entry name" value="DEAD"/>
    <property type="match status" value="1"/>
</dbReference>
<dbReference type="eggNOG" id="KOG0920">
    <property type="taxonomic scope" value="Eukaryota"/>
</dbReference>
<keyword evidence="8" id="KW-1133">Transmembrane helix</keyword>
<evidence type="ECO:0000256" key="6">
    <source>
        <dbReference type="ARBA" id="ARBA00060772"/>
    </source>
</evidence>
<dbReference type="InterPro" id="IPR014001">
    <property type="entry name" value="Helicase_ATP-bd"/>
</dbReference>
<dbReference type="InterPro" id="IPR001650">
    <property type="entry name" value="Helicase_C-like"/>
</dbReference>
<feature type="compositionally biased region" description="Basic and acidic residues" evidence="7">
    <location>
        <begin position="9"/>
        <end position="32"/>
    </location>
</feature>
<dbReference type="Gene3D" id="3.10.110.10">
    <property type="entry name" value="Ubiquitin Conjugating Enzyme"/>
    <property type="match status" value="1"/>
</dbReference>
<evidence type="ECO:0000259" key="9">
    <source>
        <dbReference type="PROSITE" id="PS50908"/>
    </source>
</evidence>
<feature type="domain" description="Helicase ATP-binding" evidence="10">
    <location>
        <begin position="590"/>
        <end position="759"/>
    </location>
</feature>
<dbReference type="CDD" id="cd23827">
    <property type="entry name" value="RWD_YLR419W-like"/>
    <property type="match status" value="1"/>
</dbReference>
<sequence>MAPKSKSKKQNEKTAKNVKEDAKNNGKSDVGRKGGKKYLEQQNTLPNRPTAKQVVAGSSWTGKIPAVLLNEYCQRQKWDKSDIYVKPNKEGKFIVISITLSRRVSKSSMASEKVTLLPERNLIASETLPAKDTPLEARNVGAVYALHRILSHKSMQHVFPPEHRKIWADLQDKKKLDLEKNRQWLYMEDPFKAQKLHMEEEQKNKEKVAKARAAAEALRKDNFISKTILQNVGSDNKFDFRHPLSLSMNASNRLTLQNLLQGFDIWDYENPKSMSEEEKQSIVSSLVQAGFRKAHAEESCSYTSSFEDALCWLLIHVPEDDLPSRFLPEVDSSVSFQLHDSTELAFHYSAKRMSATGYNYDLCLATLKECNGDIFIAFEVLQQQLLGLDINPAACERSGDTIEWDNEIDALKCTLGPKEIQLTKENDCEFTIIPPKSVHPNPVKITLIKPARSYPQHMFSIEVSSSSKLASYIKLNIIKKTASFANMYLNEPMLFATYEYLKENIKDLIENAGSLLEVANVVVGTKTEEMEVLQKAIKRRPKAIRKRARNENLAASAIKKRRDILADSSMKPIMDLRQTLPAWKLKDRVIQLFSEKNVVIVSGETGSGKSTQVAQFILDHELEIGNGDIVKIVCTQPRRISAISLADRVAYERGVKVGGEVGYSVRGESKQGKDTMLEFCTTGLLLRRVQMMGYASVNNLTCIIIDEVHERSVENDLLLALLRVILSKNPKLKVILMSATADTNLFLNYFPGAGLLHIEGRTFPVTDYYLEDISANEADSSDTNASSLESTSKKQKDKHRFTIKYELIASLVSDIDKQLGEDNGSILIFLPGVYEINRCMQQIENYSPNHFTVLPLHASLSSAEQHKAFQTYKKRKIVCSTNVAETSITINDIVAVVDSGRVKQIDYNADSDMVIFRETWASQAACKQRRGRAGRVRSGLCYKLYTRNFENQHMEKQVTPDILRIPLEQVCLSALSILQAFGSKSKVNSLENVKKFMRSLISSPSERKVNLAMDRLNETGAVSDEGELTGLGNYLAALPVDIKCGKLMVYAAMFGFLDVALVIAAILSVKSPFLHFDDRAREKRAQYGNGWGDLISDTYAYCQWEQSTAQLSRRETFQWADERGLSLTTLQTIQSTLSDLRESAKELRLYQFSESKGCRWDAHDDMSLLSTIIAAALSPNLAKCVYPNKKFIASTYGALEKEHEAKEIRYYDPNDARVFIHPGSTLFSATPNPSKCAFIAYEKKIETSKVFLSSCTPVSMLGMILLGSKSVDVDPLGRGMVLNKRIPIKAYPKLVILLKFLRTYIDIMIQSMIEHSFRHHFADKVLHCIRVLVSS</sequence>
<keyword evidence="4" id="KW-0067">ATP-binding</keyword>
<organism evidence="12 14">
    <name type="scientific">Schizosaccharomyces japonicus (strain yFS275 / FY16936)</name>
    <name type="common">Fission yeast</name>
    <dbReference type="NCBI Taxonomy" id="402676"/>
    <lineage>
        <taxon>Eukaryota</taxon>
        <taxon>Fungi</taxon>
        <taxon>Dikarya</taxon>
        <taxon>Ascomycota</taxon>
        <taxon>Taphrinomycotina</taxon>
        <taxon>Schizosaccharomycetes</taxon>
        <taxon>Schizosaccharomycetales</taxon>
        <taxon>Schizosaccharomycetaceae</taxon>
        <taxon>Schizosaccharomyces</taxon>
    </lineage>
</organism>
<comment type="similarity">
    <text evidence="6">Belongs to the DExH box helicase family.</text>
</comment>
<dbReference type="RefSeq" id="XP_002174672.1">
    <property type="nucleotide sequence ID" value="XM_002174636.2"/>
</dbReference>
<dbReference type="Pfam" id="PF24899">
    <property type="entry name" value="UBA_DHX29"/>
    <property type="match status" value="1"/>
</dbReference>
<feature type="domain" description="RWD" evidence="9">
    <location>
        <begin position="406"/>
        <end position="508"/>
    </location>
</feature>
<dbReference type="Pfam" id="PF07717">
    <property type="entry name" value="OB_NTP_bind"/>
    <property type="match status" value="1"/>
</dbReference>
<dbReference type="GO" id="GO:0016787">
    <property type="term" value="F:hydrolase activity"/>
    <property type="evidence" value="ECO:0007669"/>
    <property type="project" value="UniProtKB-KW"/>
</dbReference>
<evidence type="ECO:0000313" key="12">
    <source>
        <dbReference type="EMBL" id="EEB08379.1"/>
    </source>
</evidence>
<dbReference type="OrthoDB" id="5600252at2759"/>
<keyword evidence="8" id="KW-0812">Transmembrane</keyword>
<protein>
    <submittedName>
        <fullName evidence="12">ATP-dependent RNA helicase Ucp1</fullName>
    </submittedName>
</protein>
<dbReference type="SMART" id="SM00487">
    <property type="entry name" value="DEXDc"/>
    <property type="match status" value="1"/>
</dbReference>
<dbReference type="OMA" id="LFRVCNM"/>
<dbReference type="InterPro" id="IPR009060">
    <property type="entry name" value="UBA-like_sf"/>
</dbReference>
<evidence type="ECO:0000256" key="3">
    <source>
        <dbReference type="ARBA" id="ARBA00022806"/>
    </source>
</evidence>
<dbReference type="GeneID" id="7048788"/>
<reference evidence="12 14" key="1">
    <citation type="journal article" date="2011" name="Science">
        <title>Comparative functional genomics of the fission yeasts.</title>
        <authorList>
            <person name="Rhind N."/>
            <person name="Chen Z."/>
            <person name="Yassour M."/>
            <person name="Thompson D.A."/>
            <person name="Haas B.J."/>
            <person name="Habib N."/>
            <person name="Wapinski I."/>
            <person name="Roy S."/>
            <person name="Lin M.F."/>
            <person name="Heiman D.I."/>
            <person name="Young S.K."/>
            <person name="Furuya K."/>
            <person name="Guo Y."/>
            <person name="Pidoux A."/>
            <person name="Chen H.M."/>
            <person name="Robbertse B."/>
            <person name="Goldberg J.M."/>
            <person name="Aoki K."/>
            <person name="Bayne E.H."/>
            <person name="Berlin A.M."/>
            <person name="Desjardins C.A."/>
            <person name="Dobbs E."/>
            <person name="Dukaj L."/>
            <person name="Fan L."/>
            <person name="FitzGerald M.G."/>
            <person name="French C."/>
            <person name="Gujja S."/>
            <person name="Hansen K."/>
            <person name="Keifenheim D."/>
            <person name="Levin J.Z."/>
            <person name="Mosher R.A."/>
            <person name="Mueller C.A."/>
            <person name="Pfiffner J."/>
            <person name="Priest M."/>
            <person name="Russ C."/>
            <person name="Smialowska A."/>
            <person name="Swoboda P."/>
            <person name="Sykes S.M."/>
            <person name="Vaughn M."/>
            <person name="Vengrova S."/>
            <person name="Yoder R."/>
            <person name="Zeng Q."/>
            <person name="Allshire R."/>
            <person name="Baulcombe D."/>
            <person name="Birren B.W."/>
            <person name="Brown W."/>
            <person name="Ekwall K."/>
            <person name="Kellis M."/>
            <person name="Leatherwood J."/>
            <person name="Levin H."/>
            <person name="Margalit H."/>
            <person name="Martienssen R."/>
            <person name="Nieduszynski C.A."/>
            <person name="Spatafora J.W."/>
            <person name="Friedman N."/>
            <person name="Dalgaard J.Z."/>
            <person name="Baumann P."/>
            <person name="Niki H."/>
            <person name="Regev A."/>
            <person name="Nusbaum C."/>
        </authorList>
    </citation>
    <scope>NUCLEOTIDE SEQUENCE [LARGE SCALE GENOMIC DNA]</scope>
    <source>
        <strain evidence="14">yFS275 / FY16936</strain>
    </source>
</reference>
<evidence type="ECO:0000256" key="7">
    <source>
        <dbReference type="SAM" id="MobiDB-lite"/>
    </source>
</evidence>
<dbReference type="CDD" id="cd18791">
    <property type="entry name" value="SF2_C_RHA"/>
    <property type="match status" value="1"/>
</dbReference>
<dbReference type="Pfam" id="PF21010">
    <property type="entry name" value="HA2_C"/>
    <property type="match status" value="1"/>
</dbReference>
<dbReference type="PANTHER" id="PTHR18934">
    <property type="entry name" value="ATP-DEPENDENT RNA HELICASE"/>
    <property type="match status" value="1"/>
</dbReference>
<dbReference type="Pfam" id="PF05773">
    <property type="entry name" value="RWD"/>
    <property type="match status" value="1"/>
</dbReference>
<keyword evidence="8" id="KW-0472">Membrane</keyword>
<dbReference type="InterPro" id="IPR007502">
    <property type="entry name" value="Helicase-assoc_dom"/>
</dbReference>
<dbReference type="InterPro" id="IPR056328">
    <property type="entry name" value="DSRM_DHX29"/>
</dbReference>
<dbReference type="SUPFAM" id="SSF54495">
    <property type="entry name" value="UBC-like"/>
    <property type="match status" value="1"/>
</dbReference>
<evidence type="ECO:0000256" key="4">
    <source>
        <dbReference type="ARBA" id="ARBA00022840"/>
    </source>
</evidence>
<dbReference type="GO" id="GO:0004386">
    <property type="term" value="F:helicase activity"/>
    <property type="evidence" value="ECO:0000318"/>
    <property type="project" value="GO_Central"/>
</dbReference>
<dbReference type="PROSITE" id="PS50908">
    <property type="entry name" value="RWD"/>
    <property type="match status" value="1"/>
</dbReference>
<dbReference type="Proteomes" id="UP000001744">
    <property type="component" value="Unassembled WGS sequence"/>
</dbReference>
<dbReference type="InterPro" id="IPR006575">
    <property type="entry name" value="RWD_dom"/>
</dbReference>
<proteinExistence type="inferred from homology"/>
<dbReference type="InterPro" id="IPR011545">
    <property type="entry name" value="DEAD/DEAH_box_helicase_dom"/>
</dbReference>
<keyword evidence="2" id="KW-0378">Hydrolase</keyword>
<dbReference type="GO" id="GO:0003723">
    <property type="term" value="F:RNA binding"/>
    <property type="evidence" value="ECO:0000318"/>
    <property type="project" value="GO_Central"/>
</dbReference>
<evidence type="ECO:0000256" key="5">
    <source>
        <dbReference type="ARBA" id="ARBA00022884"/>
    </source>
</evidence>
<dbReference type="PANTHER" id="PTHR18934:SF267">
    <property type="entry name" value="ATP-DEPENDENT RNA HELICASE YLR419W-RELATED"/>
    <property type="match status" value="1"/>
</dbReference>
<dbReference type="Pfam" id="PF00271">
    <property type="entry name" value="Helicase_C"/>
    <property type="match status" value="1"/>
</dbReference>
<dbReference type="FunFam" id="3.40.50.300:FF:000526">
    <property type="entry name" value="DExH-box ATP-dependent RNA helicase DExH3"/>
    <property type="match status" value="1"/>
</dbReference>
<dbReference type="PROSITE" id="PS51194">
    <property type="entry name" value="HELICASE_CTER"/>
    <property type="match status" value="1"/>
</dbReference>
<evidence type="ECO:0000259" key="10">
    <source>
        <dbReference type="PROSITE" id="PS51192"/>
    </source>
</evidence>
<dbReference type="Gene3D" id="1.20.120.1080">
    <property type="match status" value="1"/>
</dbReference>
<evidence type="ECO:0000313" key="14">
    <source>
        <dbReference type="Proteomes" id="UP000001744"/>
    </source>
</evidence>
<evidence type="ECO:0000256" key="2">
    <source>
        <dbReference type="ARBA" id="ARBA00022801"/>
    </source>
</evidence>
<dbReference type="InterPro" id="IPR056890">
    <property type="entry name" value="UBA_DHX29-like"/>
</dbReference>
<keyword evidence="5" id="KW-0694">RNA-binding</keyword>
<name>B6K4H2_SCHJY</name>
<dbReference type="STRING" id="402676.B6K4H2"/>
<gene>
    <name evidence="13" type="primary">ucp12</name>
    <name evidence="12" type="ORF">SJAG_03533</name>
</gene>
<keyword evidence="1" id="KW-0547">Nucleotide-binding</keyword>
<dbReference type="JaponicusDB" id="SJAG_03533">
    <property type="gene designation" value="ucp12"/>
</dbReference>
<dbReference type="InterPro" id="IPR011709">
    <property type="entry name" value="DEAD-box_helicase_OB_fold"/>
</dbReference>
<feature type="domain" description="Helicase C-terminal" evidence="11">
    <location>
        <begin position="807"/>
        <end position="978"/>
    </location>
</feature>
<keyword evidence="3 12" id="KW-0347">Helicase</keyword>
<dbReference type="EMBL" id="KE651167">
    <property type="protein sequence ID" value="EEB08379.1"/>
    <property type="molecule type" value="Genomic_DNA"/>
</dbReference>
<accession>B6K4H2</accession>
<dbReference type="SMART" id="SM00490">
    <property type="entry name" value="HELICc"/>
    <property type="match status" value="1"/>
</dbReference>
<dbReference type="SMART" id="SM00847">
    <property type="entry name" value="HA2"/>
    <property type="match status" value="1"/>
</dbReference>
<dbReference type="InterPro" id="IPR027417">
    <property type="entry name" value="P-loop_NTPase"/>
</dbReference>
<dbReference type="VEuPathDB" id="FungiDB:SJAG_03533"/>
<dbReference type="SUPFAM" id="SSF46934">
    <property type="entry name" value="UBA-like"/>
    <property type="match status" value="1"/>
</dbReference>
<keyword evidence="14" id="KW-1185">Reference proteome</keyword>